<dbReference type="EMBL" id="LWMW01000054">
    <property type="protein sequence ID" value="KZX17238.1"/>
    <property type="molecule type" value="Genomic_DNA"/>
</dbReference>
<comment type="caution">
    <text evidence="1">The sequence shown here is derived from an EMBL/GenBank/DDBJ whole genome shotgun (WGS) entry which is preliminary data.</text>
</comment>
<protein>
    <submittedName>
        <fullName evidence="1">Uncharacterized protein</fullName>
    </submittedName>
</protein>
<accession>A0A166F1Y0</accession>
<keyword evidence="2" id="KW-1185">Reference proteome</keyword>
<sequence>MIKGDVHKMKDKVYGIFKLKRDENNKIIKESLYIHSVDFSTIENIFSIEKNGFNNENHLIRELTKEEIEEHKIKIKN</sequence>
<evidence type="ECO:0000313" key="2">
    <source>
        <dbReference type="Proteomes" id="UP000077275"/>
    </source>
</evidence>
<dbReference type="PATRIC" id="fig|47311.3.peg.315"/>
<evidence type="ECO:0000313" key="1">
    <source>
        <dbReference type="EMBL" id="KZX17238.1"/>
    </source>
</evidence>
<dbReference type="Proteomes" id="UP000077275">
    <property type="component" value="Unassembled WGS sequence"/>
</dbReference>
<organism evidence="1 2">
    <name type="scientific">Methanobrevibacter cuticularis</name>
    <dbReference type="NCBI Taxonomy" id="47311"/>
    <lineage>
        <taxon>Archaea</taxon>
        <taxon>Methanobacteriati</taxon>
        <taxon>Methanobacteriota</taxon>
        <taxon>Methanomada group</taxon>
        <taxon>Methanobacteria</taxon>
        <taxon>Methanobacteriales</taxon>
        <taxon>Methanobacteriaceae</taxon>
        <taxon>Methanobrevibacter</taxon>
    </lineage>
</organism>
<name>A0A166F1Y0_9EURY</name>
<gene>
    <name evidence="1" type="ORF">MBCUT_02850</name>
</gene>
<proteinExistence type="predicted"/>
<dbReference type="RefSeq" id="WP_169805355.1">
    <property type="nucleotide sequence ID" value="NZ_LWMW01000054.1"/>
</dbReference>
<dbReference type="AlphaFoldDB" id="A0A166F1Y0"/>
<reference evidence="1 2" key="1">
    <citation type="submission" date="2016-04" db="EMBL/GenBank/DDBJ databases">
        <title>Genome sequence of Methanobrevibacter cuticularis DSM 11139.</title>
        <authorList>
            <person name="Poehlein A."/>
            <person name="Seedorf H."/>
            <person name="Daniel R."/>
        </authorList>
    </citation>
    <scope>NUCLEOTIDE SEQUENCE [LARGE SCALE GENOMIC DNA]</scope>
    <source>
        <strain evidence="1 2">DSM 11139</strain>
    </source>
</reference>